<keyword evidence="8" id="KW-1185">Reference proteome</keyword>
<dbReference type="Gene3D" id="1.20.1250.20">
    <property type="entry name" value="MFS general substrate transporter like domains"/>
    <property type="match status" value="1"/>
</dbReference>
<evidence type="ECO:0000256" key="1">
    <source>
        <dbReference type="ARBA" id="ARBA00004141"/>
    </source>
</evidence>
<dbReference type="SUPFAM" id="SSF103473">
    <property type="entry name" value="MFS general substrate transporter"/>
    <property type="match status" value="2"/>
</dbReference>
<proteinExistence type="predicted"/>
<feature type="transmembrane region" description="Helical" evidence="5">
    <location>
        <begin position="244"/>
        <end position="262"/>
    </location>
</feature>
<feature type="transmembrane region" description="Helical" evidence="5">
    <location>
        <begin position="115"/>
        <end position="136"/>
    </location>
</feature>
<dbReference type="PROSITE" id="PS50850">
    <property type="entry name" value="MFS"/>
    <property type="match status" value="1"/>
</dbReference>
<dbReference type="Proteomes" id="UP001324115">
    <property type="component" value="Unassembled WGS sequence"/>
</dbReference>
<evidence type="ECO:0000313" key="8">
    <source>
        <dbReference type="Proteomes" id="UP001324115"/>
    </source>
</evidence>
<keyword evidence="2 5" id="KW-0812">Transmembrane</keyword>
<dbReference type="InterPro" id="IPR056555">
    <property type="entry name" value="NFD4_C"/>
</dbReference>
<feature type="transmembrane region" description="Helical" evidence="5">
    <location>
        <begin position="12"/>
        <end position="31"/>
    </location>
</feature>
<keyword evidence="4 5" id="KW-0472">Membrane</keyword>
<dbReference type="Pfam" id="PF23262">
    <property type="entry name" value="NFD4_C"/>
    <property type="match status" value="1"/>
</dbReference>
<sequence length="550" mass="60447">MEWLRLSNKWMATVASMWIQFSIGSYTFGVYSSVLKSSQGYDQSTLETVAVFRDIGSSAGVLSGLLYTAVTHSNSYSGFCGPWLVHLAGEIQNFLGNFLTWAAVVGLIKRPPVPLMCLFMFFSSHSMPFFNTANIVSGVQNFPDYSGTIVGIMKGCTGISGAILIQAYNTFNKGDPSTFLLMLALWPTFVSLVLMLLVRNYKANTSDDEKYLNGFSALALIIAGYLMIMIILENIFSLPLWARIFSFVLLLLLLASPLGIAIKAQKEDSKRLVETLSFESNTSMENPKSVCSLSDSFVAEDLAYHELPSGEGQVNAALDDTILFDEEGGMNLLQAMCTVNFWLLFIAMVCGMGSTQAVLNNLSQIGQSLNYTTVEVNNFVSLWSIWNCLGRVGVGYLSDYLLHTRGLARPLLMAITLATIGIGNIVIASGFPGTLYVGSIIMGICDGSQWSLMPTITSDLFGVRHMGTIFNTIGIACPLGSYIFSVRVIGYIYDKEACGDDHSCFGARCFMLSFFIMASLAFLGFLFVVALFQRSKSFYMLRRLKHSLKR</sequence>
<comment type="subcellular location">
    <subcellularLocation>
        <location evidence="1">Membrane</location>
        <topology evidence="1">Multi-pass membrane protein</topology>
    </subcellularLocation>
</comment>
<dbReference type="PANTHER" id="PTHR21576:SF22">
    <property type="entry name" value="F25A4.25 PROTEIN"/>
    <property type="match status" value="1"/>
</dbReference>
<feature type="transmembrane region" description="Helical" evidence="5">
    <location>
        <begin position="468"/>
        <end position="493"/>
    </location>
</feature>
<feature type="domain" description="Major facilitator superfamily (MFS) profile" evidence="6">
    <location>
        <begin position="339"/>
        <end position="550"/>
    </location>
</feature>
<dbReference type="AlphaFoldDB" id="A0AAN7ED36"/>
<dbReference type="GO" id="GO:0016020">
    <property type="term" value="C:membrane"/>
    <property type="evidence" value="ECO:0007669"/>
    <property type="project" value="UniProtKB-SubCell"/>
</dbReference>
<dbReference type="InterPro" id="IPR036259">
    <property type="entry name" value="MFS_trans_sf"/>
</dbReference>
<keyword evidence="3 5" id="KW-1133">Transmembrane helix</keyword>
<feature type="transmembrane region" description="Helical" evidence="5">
    <location>
        <begin position="179"/>
        <end position="199"/>
    </location>
</feature>
<evidence type="ECO:0000256" key="3">
    <source>
        <dbReference type="ARBA" id="ARBA00022989"/>
    </source>
</evidence>
<accession>A0AAN7ED36</accession>
<evidence type="ECO:0000313" key="7">
    <source>
        <dbReference type="EMBL" id="KAK4568408.1"/>
    </source>
</evidence>
<evidence type="ECO:0000256" key="2">
    <source>
        <dbReference type="ARBA" id="ARBA00022692"/>
    </source>
</evidence>
<evidence type="ECO:0000256" key="5">
    <source>
        <dbReference type="SAM" id="Phobius"/>
    </source>
</evidence>
<dbReference type="EMBL" id="JAXUIC010000010">
    <property type="protein sequence ID" value="KAK4568408.1"/>
    <property type="molecule type" value="Genomic_DNA"/>
</dbReference>
<feature type="transmembrane region" description="Helical" evidence="5">
    <location>
        <begin position="91"/>
        <end position="108"/>
    </location>
</feature>
<dbReference type="Pfam" id="PF06813">
    <property type="entry name" value="Nodulin-like"/>
    <property type="match status" value="1"/>
</dbReference>
<dbReference type="GO" id="GO:0022857">
    <property type="term" value="F:transmembrane transporter activity"/>
    <property type="evidence" value="ECO:0007669"/>
    <property type="project" value="InterPro"/>
</dbReference>
<evidence type="ECO:0000256" key="4">
    <source>
        <dbReference type="ARBA" id="ARBA00023136"/>
    </source>
</evidence>
<protein>
    <recommendedName>
        <fullName evidence="6">Major facilitator superfamily (MFS) profile domain-containing protein</fullName>
    </recommendedName>
</protein>
<feature type="transmembrane region" description="Helical" evidence="5">
    <location>
        <begin position="339"/>
        <end position="359"/>
    </location>
</feature>
<name>A0AAN7ED36_QUERU</name>
<dbReference type="CDD" id="cd17354">
    <property type="entry name" value="MFS_Mch1p_like"/>
    <property type="match status" value="1"/>
</dbReference>
<dbReference type="PANTHER" id="PTHR21576">
    <property type="entry name" value="UNCHARACTERIZED NODULIN-LIKE PROTEIN"/>
    <property type="match status" value="1"/>
</dbReference>
<organism evidence="7 8">
    <name type="scientific">Quercus rubra</name>
    <name type="common">Northern red oak</name>
    <name type="synonym">Quercus borealis</name>
    <dbReference type="NCBI Taxonomy" id="3512"/>
    <lineage>
        <taxon>Eukaryota</taxon>
        <taxon>Viridiplantae</taxon>
        <taxon>Streptophyta</taxon>
        <taxon>Embryophyta</taxon>
        <taxon>Tracheophyta</taxon>
        <taxon>Spermatophyta</taxon>
        <taxon>Magnoliopsida</taxon>
        <taxon>eudicotyledons</taxon>
        <taxon>Gunneridae</taxon>
        <taxon>Pentapetalae</taxon>
        <taxon>rosids</taxon>
        <taxon>fabids</taxon>
        <taxon>Fagales</taxon>
        <taxon>Fagaceae</taxon>
        <taxon>Quercus</taxon>
    </lineage>
</organism>
<gene>
    <name evidence="7" type="ORF">RGQ29_003984</name>
</gene>
<feature type="transmembrane region" description="Helical" evidence="5">
    <location>
        <begin position="505"/>
        <end position="532"/>
    </location>
</feature>
<dbReference type="InterPro" id="IPR020846">
    <property type="entry name" value="MFS_dom"/>
</dbReference>
<dbReference type="InterPro" id="IPR010658">
    <property type="entry name" value="Nodulin-like"/>
</dbReference>
<feature type="transmembrane region" description="Helical" evidence="5">
    <location>
        <begin position="211"/>
        <end position="232"/>
    </location>
</feature>
<reference evidence="7 8" key="1">
    <citation type="journal article" date="2023" name="G3 (Bethesda)">
        <title>A haplotype-resolved chromosome-scale genome for Quercus rubra L. provides insights into the genetics of adaptive traits for red oak species.</title>
        <authorList>
            <person name="Kapoor B."/>
            <person name="Jenkins J."/>
            <person name="Schmutz J."/>
            <person name="Zhebentyayeva T."/>
            <person name="Kuelheim C."/>
            <person name="Coggeshall M."/>
            <person name="Heim C."/>
            <person name="Lasky J.R."/>
            <person name="Leites L."/>
            <person name="Islam-Faridi N."/>
            <person name="Romero-Severson J."/>
            <person name="DeLeo V.L."/>
            <person name="Lucas S.M."/>
            <person name="Lazic D."/>
            <person name="Gailing O."/>
            <person name="Carlson J."/>
            <person name="Staton M."/>
        </authorList>
    </citation>
    <scope>NUCLEOTIDE SEQUENCE [LARGE SCALE GENOMIC DNA]</scope>
    <source>
        <strain evidence="7">Pseudo-F2</strain>
    </source>
</reference>
<evidence type="ECO:0000259" key="6">
    <source>
        <dbReference type="PROSITE" id="PS50850"/>
    </source>
</evidence>
<comment type="caution">
    <text evidence="7">The sequence shown here is derived from an EMBL/GenBank/DDBJ whole genome shotgun (WGS) entry which is preliminary data.</text>
</comment>
<feature type="transmembrane region" description="Helical" evidence="5">
    <location>
        <begin position="410"/>
        <end position="429"/>
    </location>
</feature>
<feature type="transmembrane region" description="Helical" evidence="5">
    <location>
        <begin position="435"/>
        <end position="456"/>
    </location>
</feature>